<dbReference type="Gene3D" id="3.30.420.10">
    <property type="entry name" value="Ribonuclease H-like superfamily/Ribonuclease H"/>
    <property type="match status" value="1"/>
</dbReference>
<dbReference type="PANTHER" id="PTHR30231">
    <property type="entry name" value="DNA POLYMERASE III SUBUNIT EPSILON"/>
    <property type="match status" value="1"/>
</dbReference>
<evidence type="ECO:0000256" key="3">
    <source>
        <dbReference type="ARBA" id="ARBA00022839"/>
    </source>
</evidence>
<dbReference type="GO" id="GO:0003676">
    <property type="term" value="F:nucleic acid binding"/>
    <property type="evidence" value="ECO:0007669"/>
    <property type="project" value="InterPro"/>
</dbReference>
<evidence type="ECO:0000256" key="2">
    <source>
        <dbReference type="ARBA" id="ARBA00022801"/>
    </source>
</evidence>
<dbReference type="InterPro" id="IPR012337">
    <property type="entry name" value="RNaseH-like_sf"/>
</dbReference>
<keyword evidence="6" id="KW-1185">Reference proteome</keyword>
<keyword evidence="3" id="KW-0269">Exonuclease</keyword>
<comment type="caution">
    <text evidence="5">The sequence shown here is derived from an EMBL/GenBank/DDBJ whole genome shotgun (WGS) entry which is preliminary data.</text>
</comment>
<reference evidence="5 6" key="1">
    <citation type="submission" date="2019-02" db="EMBL/GenBank/DDBJ databases">
        <title>Deep-cultivation of Planctomycetes and their phenomic and genomic characterization uncovers novel biology.</title>
        <authorList>
            <person name="Wiegand S."/>
            <person name="Jogler M."/>
            <person name="Boedeker C."/>
            <person name="Pinto D."/>
            <person name="Vollmers J."/>
            <person name="Rivas-Marin E."/>
            <person name="Kohn T."/>
            <person name="Peeters S.H."/>
            <person name="Heuer A."/>
            <person name="Rast P."/>
            <person name="Oberbeckmann S."/>
            <person name="Bunk B."/>
            <person name="Jeske O."/>
            <person name="Meyerdierks A."/>
            <person name="Storesund J.E."/>
            <person name="Kallscheuer N."/>
            <person name="Luecker S."/>
            <person name="Lage O.M."/>
            <person name="Pohl T."/>
            <person name="Merkel B.J."/>
            <person name="Hornburger P."/>
            <person name="Mueller R.-W."/>
            <person name="Bruemmer F."/>
            <person name="Labrenz M."/>
            <person name="Spormann A.M."/>
            <person name="Op Den Camp H."/>
            <person name="Overmann J."/>
            <person name="Amann R."/>
            <person name="Jetten M.S.M."/>
            <person name="Mascher T."/>
            <person name="Medema M.H."/>
            <person name="Devos D.P."/>
            <person name="Kaster A.-K."/>
            <person name="Ovreas L."/>
            <person name="Rohde M."/>
            <person name="Galperin M.Y."/>
            <person name="Jogler C."/>
        </authorList>
    </citation>
    <scope>NUCLEOTIDE SEQUENCE [LARGE SCALE GENOMIC DNA]</scope>
    <source>
        <strain evidence="5 6">KOR42</strain>
    </source>
</reference>
<dbReference type="PANTHER" id="PTHR30231:SF4">
    <property type="entry name" value="PROTEIN NEN2"/>
    <property type="match status" value="1"/>
</dbReference>
<evidence type="ECO:0000313" key="6">
    <source>
        <dbReference type="Proteomes" id="UP000317243"/>
    </source>
</evidence>
<dbReference type="EMBL" id="SIHI01000025">
    <property type="protein sequence ID" value="TWT47056.1"/>
    <property type="molecule type" value="Genomic_DNA"/>
</dbReference>
<dbReference type="Pfam" id="PF00929">
    <property type="entry name" value="RNase_T"/>
    <property type="match status" value="1"/>
</dbReference>
<protein>
    <submittedName>
        <fullName evidence="5">DNA polymerase III subunit epsilon</fullName>
    </submittedName>
</protein>
<dbReference type="Proteomes" id="UP000317243">
    <property type="component" value="Unassembled WGS sequence"/>
</dbReference>
<dbReference type="InterPro" id="IPR013520">
    <property type="entry name" value="Ribonucl_H"/>
</dbReference>
<evidence type="ECO:0000259" key="4">
    <source>
        <dbReference type="Pfam" id="PF00929"/>
    </source>
</evidence>
<accession>A0A5C5W837</accession>
<sequence>MSDQLQSGQQEYAVVDVETTGMRSTDRVIEIGIVVLDRDLEVIDEYETLIDPMRDVGETSIHGISPKMLAGAPSACSRSCLRRTATGSPR</sequence>
<dbReference type="GO" id="GO:0006259">
    <property type="term" value="P:DNA metabolic process"/>
    <property type="evidence" value="ECO:0007669"/>
    <property type="project" value="UniProtKB-ARBA"/>
</dbReference>
<dbReference type="SUPFAM" id="SSF53098">
    <property type="entry name" value="Ribonuclease H-like"/>
    <property type="match status" value="1"/>
</dbReference>
<evidence type="ECO:0000313" key="5">
    <source>
        <dbReference type="EMBL" id="TWT47056.1"/>
    </source>
</evidence>
<dbReference type="RefSeq" id="WP_146511631.1">
    <property type="nucleotide sequence ID" value="NZ_SIHI01000025.1"/>
</dbReference>
<gene>
    <name evidence="5" type="ORF">KOR42_42530</name>
</gene>
<proteinExistence type="predicted"/>
<organism evidence="5 6">
    <name type="scientific">Thalassoglobus neptunius</name>
    <dbReference type="NCBI Taxonomy" id="1938619"/>
    <lineage>
        <taxon>Bacteria</taxon>
        <taxon>Pseudomonadati</taxon>
        <taxon>Planctomycetota</taxon>
        <taxon>Planctomycetia</taxon>
        <taxon>Planctomycetales</taxon>
        <taxon>Planctomycetaceae</taxon>
        <taxon>Thalassoglobus</taxon>
    </lineage>
</organism>
<name>A0A5C5W837_9PLAN</name>
<feature type="domain" description="Exonuclease" evidence="4">
    <location>
        <begin position="14"/>
        <end position="76"/>
    </location>
</feature>
<keyword evidence="1" id="KW-0540">Nuclease</keyword>
<dbReference type="GO" id="GO:0008408">
    <property type="term" value="F:3'-5' exonuclease activity"/>
    <property type="evidence" value="ECO:0007669"/>
    <property type="project" value="TreeGrafter"/>
</dbReference>
<keyword evidence="2" id="KW-0378">Hydrolase</keyword>
<dbReference type="AlphaFoldDB" id="A0A5C5W837"/>
<dbReference type="CDD" id="cd06127">
    <property type="entry name" value="DEDDh"/>
    <property type="match status" value="1"/>
</dbReference>
<dbReference type="OrthoDB" id="9776650at2"/>
<dbReference type="InterPro" id="IPR036397">
    <property type="entry name" value="RNaseH_sf"/>
</dbReference>
<evidence type="ECO:0000256" key="1">
    <source>
        <dbReference type="ARBA" id="ARBA00022722"/>
    </source>
</evidence>